<keyword evidence="4" id="KW-0175">Coiled coil</keyword>
<dbReference type="GO" id="GO:0005524">
    <property type="term" value="F:ATP binding"/>
    <property type="evidence" value="ECO:0007669"/>
    <property type="project" value="UniProtKB-KW"/>
</dbReference>
<comment type="similarity">
    <text evidence="1">Belongs to the AAA ATPase family.</text>
</comment>
<evidence type="ECO:0000256" key="4">
    <source>
        <dbReference type="SAM" id="Coils"/>
    </source>
</evidence>
<sequence>MSFWLSKITPTKAKKELIMQKENFFVDNEIYELATLWVLRAIFYAGGEKEFLRCRSDDVLEFLGIYTSEPKEEDIEALKNRLWLLEKSKISCELKELEHNLNLLQENLGLNETEKEILRFVAIMYNYEVVSNACDLLGELNTRQAIKAISKILKLKFSDVQNAFRKDGVFAKTSILKIDSYGRSLRSKTDVINNSFMGDLFVECKSIDEIFESAIKPCSKTNLTTKNYPHIKEDVKILLSFLKNAIRKKQKGVNVLLYGSAGTGKTEFSKVVASELNLKLYEVAYDDGDGYANEYQRIRSYCLAQSVLSAGSNLLMYDEAEDIFNTKNDEKRQYGKAFINRSLETNEVPTIWITNNILDMDEAVVRRFNLAIEIGIPTEDVRAKIIKKYSENLIDSKLVKKLAKNRFVAPAVVSNASLVVSNLNTKDKNKAFERVISNTLKAQGYDEIEKDEKPSVDLPSSYDPNFVNSDCDLNELMQGIKASKNARICLYGVPGTGKSAYAKFIAKSLKKPIIIKKGSDLLSMFVGGTEKNIALAFKEAKDKKAVLVFDEVDSFLQDRGMATRSWEVTQVNEMLVQMESFDGIFIATTNLIDNLDKACLRRFDLKLEFGYLLPEQAQNLFKKECALLKVKFDENASKKVSNLGLLAPGDFASVRRQAKFRPIKNGDDFCHRLELEVALKNEEKSAKIGF</sequence>
<dbReference type="Pfam" id="PF00004">
    <property type="entry name" value="AAA"/>
    <property type="match status" value="2"/>
</dbReference>
<protein>
    <recommendedName>
        <fullName evidence="5">AAA+ ATPase domain-containing protein</fullName>
    </recommendedName>
</protein>
<comment type="caution">
    <text evidence="6">The sequence shown here is derived from an EMBL/GenBank/DDBJ whole genome shotgun (WGS) entry which is preliminary data.</text>
</comment>
<dbReference type="PANTHER" id="PTHR23073">
    <property type="entry name" value="26S PROTEASOME REGULATORY SUBUNIT"/>
    <property type="match status" value="1"/>
</dbReference>
<dbReference type="InterPro" id="IPR003593">
    <property type="entry name" value="AAA+_ATPase"/>
</dbReference>
<gene>
    <name evidence="6" type="ORF">UNSWCS_1758</name>
</gene>
<evidence type="ECO:0000256" key="3">
    <source>
        <dbReference type="ARBA" id="ARBA00022840"/>
    </source>
</evidence>
<keyword evidence="2" id="KW-0547">Nucleotide-binding</keyword>
<dbReference type="EMBL" id="ANNG01000028">
    <property type="protein sequence ID" value="ERJ28240.1"/>
    <property type="molecule type" value="Genomic_DNA"/>
</dbReference>
<evidence type="ECO:0000256" key="2">
    <source>
        <dbReference type="ARBA" id="ARBA00022741"/>
    </source>
</evidence>
<dbReference type="PATRIC" id="fig|1242968.3.peg.1301"/>
<feature type="domain" description="AAA+ ATPase" evidence="5">
    <location>
        <begin position="484"/>
        <end position="613"/>
    </location>
</feature>
<dbReference type="InterPro" id="IPR003959">
    <property type="entry name" value="ATPase_AAA_core"/>
</dbReference>
<dbReference type="Proteomes" id="UP000016620">
    <property type="component" value="Unassembled WGS sequence"/>
</dbReference>
<dbReference type="SUPFAM" id="SSF52540">
    <property type="entry name" value="P-loop containing nucleoside triphosphate hydrolases"/>
    <property type="match status" value="2"/>
</dbReference>
<keyword evidence="3" id="KW-0067">ATP-binding</keyword>
<feature type="domain" description="AAA+ ATPase" evidence="5">
    <location>
        <begin position="251"/>
        <end position="378"/>
    </location>
</feature>
<dbReference type="CDD" id="cd19481">
    <property type="entry name" value="RecA-like_protease"/>
    <property type="match status" value="1"/>
</dbReference>
<proteinExistence type="inferred from homology"/>
<dbReference type="AlphaFoldDB" id="U2FDS4"/>
<dbReference type="InterPro" id="IPR050221">
    <property type="entry name" value="26S_Proteasome_ATPase"/>
</dbReference>
<evidence type="ECO:0000313" key="6">
    <source>
        <dbReference type="EMBL" id="ERJ28240.1"/>
    </source>
</evidence>
<evidence type="ECO:0000313" key="7">
    <source>
        <dbReference type="Proteomes" id="UP000016620"/>
    </source>
</evidence>
<feature type="coiled-coil region" evidence="4">
    <location>
        <begin position="87"/>
        <end position="114"/>
    </location>
</feature>
<dbReference type="GO" id="GO:0016887">
    <property type="term" value="F:ATP hydrolysis activity"/>
    <property type="evidence" value="ECO:0007669"/>
    <property type="project" value="InterPro"/>
</dbReference>
<name>U2FDS4_9BACT</name>
<dbReference type="SMART" id="SM00382">
    <property type="entry name" value="AAA"/>
    <property type="match status" value="2"/>
</dbReference>
<dbReference type="InterPro" id="IPR027417">
    <property type="entry name" value="P-loop_NTPase"/>
</dbReference>
<organism evidence="6 7">
    <name type="scientific">Campylobacter concisus UNSWCS</name>
    <dbReference type="NCBI Taxonomy" id="1242968"/>
    <lineage>
        <taxon>Bacteria</taxon>
        <taxon>Pseudomonadati</taxon>
        <taxon>Campylobacterota</taxon>
        <taxon>Epsilonproteobacteria</taxon>
        <taxon>Campylobacterales</taxon>
        <taxon>Campylobacteraceae</taxon>
        <taxon>Campylobacter</taxon>
    </lineage>
</organism>
<dbReference type="Gene3D" id="3.40.50.300">
    <property type="entry name" value="P-loop containing nucleotide triphosphate hydrolases"/>
    <property type="match status" value="2"/>
</dbReference>
<accession>U2FDS4</accession>
<evidence type="ECO:0000256" key="1">
    <source>
        <dbReference type="ARBA" id="ARBA00006914"/>
    </source>
</evidence>
<reference evidence="6 7" key="1">
    <citation type="journal article" date="2013" name="BMC Genomics">
        <title>Comparative genomics of Campylobacter concisus isolates reveals genetic diversity and provides insights into disease association.</title>
        <authorList>
            <person name="Deshpande N.P."/>
            <person name="Kaakoush N.O."/>
            <person name="Wilkins M.R."/>
            <person name="Mitchell H.M."/>
        </authorList>
    </citation>
    <scope>NUCLEOTIDE SEQUENCE [LARGE SCALE GENOMIC DNA]</scope>
    <source>
        <strain evidence="6 7">UNSWCS</strain>
    </source>
</reference>
<evidence type="ECO:0000259" key="5">
    <source>
        <dbReference type="SMART" id="SM00382"/>
    </source>
</evidence>